<dbReference type="EMBL" id="CM037616">
    <property type="protein sequence ID" value="KAH7991847.1"/>
    <property type="molecule type" value="Genomic_DNA"/>
</dbReference>
<reference evidence="1" key="1">
    <citation type="submission" date="2021-08" db="EMBL/GenBank/DDBJ databases">
        <title>The first chromosome-level gecko genome reveals the dynamic sex chromosomes of Neotropical dwarf geckos (Sphaerodactylidae: Sphaerodactylus).</title>
        <authorList>
            <person name="Pinto B.J."/>
            <person name="Keating S.E."/>
            <person name="Gamble T."/>
        </authorList>
    </citation>
    <scope>NUCLEOTIDE SEQUENCE</scope>
    <source>
        <strain evidence="1">TG3544</strain>
    </source>
</reference>
<evidence type="ECO:0000313" key="1">
    <source>
        <dbReference type="EMBL" id="KAH7991847.1"/>
    </source>
</evidence>
<comment type="caution">
    <text evidence="1">The sequence shown here is derived from an EMBL/GenBank/DDBJ whole genome shotgun (WGS) entry which is preliminary data.</text>
</comment>
<keyword evidence="2" id="KW-1185">Reference proteome</keyword>
<dbReference type="Proteomes" id="UP000827872">
    <property type="component" value="Linkage Group LG03"/>
</dbReference>
<organism evidence="1 2">
    <name type="scientific">Sphaerodactylus townsendi</name>
    <dbReference type="NCBI Taxonomy" id="933632"/>
    <lineage>
        <taxon>Eukaryota</taxon>
        <taxon>Metazoa</taxon>
        <taxon>Chordata</taxon>
        <taxon>Craniata</taxon>
        <taxon>Vertebrata</taxon>
        <taxon>Euteleostomi</taxon>
        <taxon>Lepidosauria</taxon>
        <taxon>Squamata</taxon>
        <taxon>Bifurcata</taxon>
        <taxon>Gekkota</taxon>
        <taxon>Sphaerodactylidae</taxon>
        <taxon>Sphaerodactylus</taxon>
    </lineage>
</organism>
<accession>A0ACB8EHM5</accession>
<proteinExistence type="predicted"/>
<protein>
    <submittedName>
        <fullName evidence="1">Uncharacterized protein</fullName>
    </submittedName>
</protein>
<name>A0ACB8EHM5_9SAUR</name>
<evidence type="ECO:0000313" key="2">
    <source>
        <dbReference type="Proteomes" id="UP000827872"/>
    </source>
</evidence>
<sequence>MGLSTRPQQRPAGFCILTRTLLRCGPSPECHTHAKRWKGRKLETSDWPGDGRAPRSNLQECTRRWIPGYSQSGSHLALLYKALMATQRSRVKRQAKIEQRPNQRTACEAGTGCTAGDNVT</sequence>
<gene>
    <name evidence="1" type="ORF">K3G42_014392</name>
</gene>